<feature type="region of interest" description="Disordered" evidence="1">
    <location>
        <begin position="33"/>
        <end position="105"/>
    </location>
</feature>
<reference evidence="2" key="1">
    <citation type="submission" date="2019-12" db="EMBL/GenBank/DDBJ databases">
        <title>Genome sequencing and annotation of Brassica cretica.</title>
        <authorList>
            <person name="Studholme D.J."/>
            <person name="Sarris P."/>
        </authorList>
    </citation>
    <scope>NUCLEOTIDE SEQUENCE</scope>
    <source>
        <strain evidence="2">PFS-109/04</strain>
        <tissue evidence="2">Leaf</tissue>
    </source>
</reference>
<protein>
    <submittedName>
        <fullName evidence="2">Uncharacterized protein</fullName>
    </submittedName>
</protein>
<dbReference type="AlphaFoldDB" id="A0A8S9MYK4"/>
<gene>
    <name evidence="2" type="ORF">F2Q69_00052002</name>
</gene>
<feature type="compositionally biased region" description="Polar residues" evidence="1">
    <location>
        <begin position="307"/>
        <end position="319"/>
    </location>
</feature>
<proteinExistence type="predicted"/>
<evidence type="ECO:0000313" key="3">
    <source>
        <dbReference type="Proteomes" id="UP000712600"/>
    </source>
</evidence>
<evidence type="ECO:0000313" key="2">
    <source>
        <dbReference type="EMBL" id="KAF3485660.1"/>
    </source>
</evidence>
<dbReference type="EMBL" id="QGKX02002183">
    <property type="protein sequence ID" value="KAF3485660.1"/>
    <property type="molecule type" value="Genomic_DNA"/>
</dbReference>
<feature type="region of interest" description="Disordered" evidence="1">
    <location>
        <begin position="301"/>
        <end position="365"/>
    </location>
</feature>
<organism evidence="2 3">
    <name type="scientific">Brassica cretica</name>
    <name type="common">Mustard</name>
    <dbReference type="NCBI Taxonomy" id="69181"/>
    <lineage>
        <taxon>Eukaryota</taxon>
        <taxon>Viridiplantae</taxon>
        <taxon>Streptophyta</taxon>
        <taxon>Embryophyta</taxon>
        <taxon>Tracheophyta</taxon>
        <taxon>Spermatophyta</taxon>
        <taxon>Magnoliopsida</taxon>
        <taxon>eudicotyledons</taxon>
        <taxon>Gunneridae</taxon>
        <taxon>Pentapetalae</taxon>
        <taxon>rosids</taxon>
        <taxon>malvids</taxon>
        <taxon>Brassicales</taxon>
        <taxon>Brassicaceae</taxon>
        <taxon>Brassiceae</taxon>
        <taxon>Brassica</taxon>
    </lineage>
</organism>
<dbReference type="PANTHER" id="PTHR33411:SF34">
    <property type="entry name" value="PROTEIN, PUTATIVE-RELATED"/>
    <property type="match status" value="1"/>
</dbReference>
<dbReference type="InterPro" id="IPR004252">
    <property type="entry name" value="Probable_transposase_24"/>
</dbReference>
<evidence type="ECO:0000256" key="1">
    <source>
        <dbReference type="SAM" id="MobiDB-lite"/>
    </source>
</evidence>
<sequence length="782" mass="87718">MSSSYYFSFLDRSTSFGSEHEIAYGRIPTRYNRIHGVSSPTTGSKNRSNDNQTRPRQRRGRGCTGSQSGCSSSRNPASPHSSFHTSPSPFPAPAPLAPAAAPVHAPPGPPGVMSVVELVRQSGRDHLPYLTPYPHGRGSIDPGTGSAHRSTVPKSINDTVWKDLCVHWDKEETKEISSTNSTNRRSDRKGKGVFRHNLGSQSIATLGDRMAEENDGEPVDDLALVQDEVSQLQTDDDDSTASTNLSRARINEIVQSLKDKDDRISVLETQMAAQQAGYEAQMRLNQQMLEMMRRMYPNEVFPDVQDPNVQNPSNDNQSKLRQRRGRGGTGSQSGGSSSRNPDSASPHSSFHTPPSPFLAPAAAPVHAPPGPPGVMSVAELVRELGRDHLPYITPFNRYGNGISAWINRMMYSALDKGHPTFTDFSSDKQHLWFRQFAVPKSINDTVWKDLCVHWDKEETKETSSTNSTNRRSDCKGKGVFTHNLDAQSIATLGDRMAEENDCEPVDDLALMKRSYTNKKTGQIDDGLVREVVTLVQTQVQDEVSKLQTDDDDSTASTNLSRTRINEIVQSVIGSKEEGTFGRFGSSLPVASSFFCTPPFVDPEVLTAQLKDKDDRISVLETQMAAQQAGYEAQMRLNQQVMEMMRRMYPNEVFPDVQDPNVQNPWGSVPRKFPMKIPRNISSELPRIGPSENPSKYPEEVLPQYIPRTFPTNWWSSEFPRKFISSEFRRKFSRDFREKMNFRRVISENLFRREWSTSVQRRRSFNLIRSAGRKKKTDCDISS</sequence>
<dbReference type="PANTHER" id="PTHR33411">
    <property type="entry name" value="OS08G0392500 PROTEIN"/>
    <property type="match status" value="1"/>
</dbReference>
<accession>A0A8S9MYK4</accession>
<name>A0A8S9MYK4_BRACR</name>
<comment type="caution">
    <text evidence="2">The sequence shown here is derived from an EMBL/GenBank/DDBJ whole genome shotgun (WGS) entry which is preliminary data.</text>
</comment>
<feature type="compositionally biased region" description="Low complexity" evidence="1">
    <location>
        <begin position="334"/>
        <end position="365"/>
    </location>
</feature>
<dbReference type="Proteomes" id="UP000712600">
    <property type="component" value="Unassembled WGS sequence"/>
</dbReference>
<feature type="compositionally biased region" description="Polar residues" evidence="1">
    <location>
        <begin position="38"/>
        <end position="54"/>
    </location>
</feature>
<dbReference type="Pfam" id="PF03004">
    <property type="entry name" value="Transposase_24"/>
    <property type="match status" value="2"/>
</dbReference>
<feature type="compositionally biased region" description="Low complexity" evidence="1">
    <location>
        <begin position="64"/>
        <end position="87"/>
    </location>
</feature>
<feature type="region of interest" description="Disordered" evidence="1">
    <location>
        <begin position="174"/>
        <end position="201"/>
    </location>
</feature>